<feature type="domain" description="Core" evidence="1">
    <location>
        <begin position="1"/>
        <end position="111"/>
    </location>
</feature>
<evidence type="ECO:0000313" key="2">
    <source>
        <dbReference type="EMBL" id="MFD1125656.1"/>
    </source>
</evidence>
<dbReference type="SUPFAM" id="SSF89360">
    <property type="entry name" value="HesB-like domain"/>
    <property type="match status" value="1"/>
</dbReference>
<protein>
    <submittedName>
        <fullName evidence="2">Iron-sulfur cluster biosynthesis family protein</fullName>
    </submittedName>
</protein>
<dbReference type="Gene3D" id="2.60.300.12">
    <property type="entry name" value="HesB-like domain"/>
    <property type="match status" value="1"/>
</dbReference>
<proteinExistence type="predicted"/>
<dbReference type="InterPro" id="IPR000361">
    <property type="entry name" value="ATAP_core_dom"/>
</dbReference>
<organism evidence="2 3">
    <name type="scientific">Lentilactobacillus raoultii</name>
    <dbReference type="NCBI Taxonomy" id="1987503"/>
    <lineage>
        <taxon>Bacteria</taxon>
        <taxon>Bacillati</taxon>
        <taxon>Bacillota</taxon>
        <taxon>Bacilli</taxon>
        <taxon>Lactobacillales</taxon>
        <taxon>Lactobacillaceae</taxon>
        <taxon>Lentilactobacillus</taxon>
    </lineage>
</organism>
<keyword evidence="3" id="KW-1185">Reference proteome</keyword>
<accession>A0ABW3PQ98</accession>
<comment type="caution">
    <text evidence="2">The sequence shown here is derived from an EMBL/GenBank/DDBJ whole genome shotgun (WGS) entry which is preliminary data.</text>
</comment>
<dbReference type="RefSeq" id="WP_121977043.1">
    <property type="nucleotide sequence ID" value="NZ_JBHTLH010000036.1"/>
</dbReference>
<dbReference type="InterPro" id="IPR035903">
    <property type="entry name" value="HesB-like_dom_sf"/>
</dbReference>
<gene>
    <name evidence="2" type="ORF">ACFQ22_09880</name>
</gene>
<evidence type="ECO:0000259" key="1">
    <source>
        <dbReference type="Pfam" id="PF01521"/>
    </source>
</evidence>
<dbReference type="EMBL" id="JBHTLH010000036">
    <property type="protein sequence ID" value="MFD1125656.1"/>
    <property type="molecule type" value="Genomic_DNA"/>
</dbReference>
<reference evidence="3" key="1">
    <citation type="journal article" date="2019" name="Int. J. Syst. Evol. Microbiol.">
        <title>The Global Catalogue of Microorganisms (GCM) 10K type strain sequencing project: providing services to taxonomists for standard genome sequencing and annotation.</title>
        <authorList>
            <consortium name="The Broad Institute Genomics Platform"/>
            <consortium name="The Broad Institute Genome Sequencing Center for Infectious Disease"/>
            <person name="Wu L."/>
            <person name="Ma J."/>
        </authorList>
    </citation>
    <scope>NUCLEOTIDE SEQUENCE [LARGE SCALE GENOMIC DNA]</scope>
    <source>
        <strain evidence="3">CCUG 71848</strain>
    </source>
</reference>
<evidence type="ECO:0000313" key="3">
    <source>
        <dbReference type="Proteomes" id="UP001597156"/>
    </source>
</evidence>
<name>A0ABW3PQ98_9LACO</name>
<dbReference type="Proteomes" id="UP001597156">
    <property type="component" value="Unassembled WGS sequence"/>
</dbReference>
<dbReference type="Pfam" id="PF01521">
    <property type="entry name" value="Fe-S_biosyn"/>
    <property type="match status" value="1"/>
</dbReference>
<sequence length="117" mass="12832">MKLTITERALEKLNRQLPDNRRTLLSLDDGVGPFSKVGICSLEISFDVIAVDPGAETPDYDATLSTTIGNWQYKGYSGAYLNDHMKLDVKKNQLVLSGDSGILDSNVDVKDLTKQAV</sequence>